<keyword evidence="1" id="KW-0614">Plasmid</keyword>
<dbReference type="Proteomes" id="UP001214131">
    <property type="component" value="Plasmid unnamed3"/>
</dbReference>
<gene>
    <name evidence="1" type="ORF">PWB86_09535</name>
</gene>
<proteinExistence type="predicted"/>
<geneLocation type="plasmid" evidence="1 2">
    <name>unnamed3</name>
</geneLocation>
<protein>
    <submittedName>
        <fullName evidence="1">Uncharacterized protein</fullName>
    </submittedName>
</protein>
<accession>A0ABD7X9G5</accession>
<reference evidence="1 2" key="1">
    <citation type="submission" date="2023-02" db="EMBL/GenBank/DDBJ databases">
        <title>Comparative genomics and fermentation flavor characterization of five lactic acid bacteria reveal flavor biosynthesis metabolic pathways in fermented muskmelon puree.</title>
        <authorList>
            <person name="Yuan L."/>
            <person name="Li M."/>
            <person name="Xu X."/>
            <person name="Lao F."/>
            <person name="Wu J."/>
        </authorList>
    </citation>
    <scope>NUCLEOTIDE SEQUENCE [LARGE SCALE GENOMIC DNA]</scope>
    <source>
        <strain evidence="1 2">Ca-4</strain>
        <plasmid evidence="1 2">unnamed3</plasmid>
    </source>
</reference>
<evidence type="ECO:0000313" key="2">
    <source>
        <dbReference type="Proteomes" id="UP001214131"/>
    </source>
</evidence>
<evidence type="ECO:0000313" key="1">
    <source>
        <dbReference type="EMBL" id="WEA58240.1"/>
    </source>
</evidence>
<sequence length="137" mass="15702">MGFPLDFEIEDLTEEQKSELREKFLEDVERESTPPSSGFIPYNFLMDEEEAKDIKVIEEIALLEEQLEKTIGYPIYVRVFVTSSTFQYVLSIDNRTKSVTYLPETGSIIGNSDPLNADELTKLVDLLGEHYESIVLN</sequence>
<name>A0ABD7X9G5_PEDPE</name>
<organism evidence="1 2">
    <name type="scientific">Pediococcus pentosaceus</name>
    <dbReference type="NCBI Taxonomy" id="1255"/>
    <lineage>
        <taxon>Bacteria</taxon>
        <taxon>Bacillati</taxon>
        <taxon>Bacillota</taxon>
        <taxon>Bacilli</taxon>
        <taxon>Lactobacillales</taxon>
        <taxon>Lactobacillaceae</taxon>
        <taxon>Pediococcus</taxon>
    </lineage>
</organism>
<dbReference type="AlphaFoldDB" id="A0ABD7X9G5"/>
<dbReference type="RefSeq" id="WP_275000688.1">
    <property type="nucleotide sequence ID" value="NZ_CP118742.1"/>
</dbReference>
<dbReference type="EMBL" id="CP118742">
    <property type="protein sequence ID" value="WEA58240.1"/>
    <property type="molecule type" value="Genomic_DNA"/>
</dbReference>